<name>A0AAN4W3I8_9BACT</name>
<protein>
    <submittedName>
        <fullName evidence="1">Uncharacterized protein</fullName>
    </submittedName>
</protein>
<reference evidence="1 2" key="1">
    <citation type="submission" date="2021-12" db="EMBL/GenBank/DDBJ databases">
        <title>Genome sequencing of bacteria with rrn-lacking chromosome and rrn-plasmid.</title>
        <authorList>
            <person name="Anda M."/>
            <person name="Iwasaki W."/>
        </authorList>
    </citation>
    <scope>NUCLEOTIDE SEQUENCE [LARGE SCALE GENOMIC DNA]</scope>
    <source>
        <strain evidence="1 2">NBRC 15940</strain>
    </source>
</reference>
<comment type="caution">
    <text evidence="1">The sequence shown here is derived from an EMBL/GenBank/DDBJ whole genome shotgun (WGS) entry which is preliminary data.</text>
</comment>
<dbReference type="AlphaFoldDB" id="A0AAN4W3I8"/>
<gene>
    <name evidence="1" type="ORF">PEDI_51950</name>
</gene>
<keyword evidence="2" id="KW-1185">Reference proteome</keyword>
<accession>A0AAN4W3I8</accession>
<organism evidence="1 2">
    <name type="scientific">Persicobacter diffluens</name>
    <dbReference type="NCBI Taxonomy" id="981"/>
    <lineage>
        <taxon>Bacteria</taxon>
        <taxon>Pseudomonadati</taxon>
        <taxon>Bacteroidota</taxon>
        <taxon>Cytophagia</taxon>
        <taxon>Cytophagales</taxon>
        <taxon>Persicobacteraceae</taxon>
        <taxon>Persicobacter</taxon>
    </lineage>
</organism>
<proteinExistence type="predicted"/>
<dbReference type="Proteomes" id="UP001310022">
    <property type="component" value="Unassembled WGS sequence"/>
</dbReference>
<dbReference type="EMBL" id="BQKE01000006">
    <property type="protein sequence ID" value="GJM64643.1"/>
    <property type="molecule type" value="Genomic_DNA"/>
</dbReference>
<dbReference type="RefSeq" id="WP_338239710.1">
    <property type="nucleotide sequence ID" value="NZ_BQKE01000006.1"/>
</dbReference>
<evidence type="ECO:0000313" key="1">
    <source>
        <dbReference type="EMBL" id="GJM64643.1"/>
    </source>
</evidence>
<sequence>MTTNQKKGKCLYIWMNDQDYEAIKKAQNDAQVKSTSAYLKFLILQSIRKGYSFEGEDNKAILKMIQEIGSIMTSSQFAMEECKKVILLGHRHGRVKDEQVELLIGVIETYTQSIRELTNAYRKLISNIS</sequence>
<evidence type="ECO:0000313" key="2">
    <source>
        <dbReference type="Proteomes" id="UP001310022"/>
    </source>
</evidence>